<dbReference type="EMBL" id="FP929003">
    <property type="protein sequence ID" value="CBK40388.1"/>
    <property type="molecule type" value="Genomic_DNA"/>
</dbReference>
<dbReference type="InterPro" id="IPR003788">
    <property type="entry name" value="NDUFAF7"/>
</dbReference>
<dbReference type="STRING" id="330214.NIDE0616"/>
<protein>
    <recommendedName>
        <fullName evidence="5">SAM-dependent methyltransferase</fullName>
    </recommendedName>
</protein>
<evidence type="ECO:0000256" key="1">
    <source>
        <dbReference type="ARBA" id="ARBA00022603"/>
    </source>
</evidence>
<dbReference type="Gene3D" id="3.40.50.12710">
    <property type="match status" value="1"/>
</dbReference>
<dbReference type="PANTHER" id="PTHR12049:SF7">
    <property type="entry name" value="PROTEIN ARGININE METHYLTRANSFERASE NDUFAF7, MITOCHONDRIAL"/>
    <property type="match status" value="1"/>
</dbReference>
<evidence type="ECO:0000256" key="2">
    <source>
        <dbReference type="ARBA" id="ARBA00022679"/>
    </source>
</evidence>
<sequence length="420" mass="46638">MKREATTDKGGVTLSTGHPQLLAEIRAEIAATGPIPFARFMDVALYHPQYGYYVRPVDDPAKERIGWSGDFYTSSDVHPILGQAVARQAQQLDALLGHPDPFTVVEMGAGKGLLARDFLTACRNAPANLGNRLRYILIERSAAMRTQQQHNLAPWVGEAGRVAWLDRLDDLPPNSVTGLFFSNELVDAFPVHRLAVVDGRPQEIYVDNRDDRFCEVYRPLSNELSAYLREGGINLPDGYRAEINLDAVRWMTQVAQVMVRGAVLTIDYGHTAEDLYGPDRKNGTFLCYYHQTTSEDAYDRVGEQDMTAHVDFTTLAQTGRRAGLDVTGFTNQMSFLIGLGAEQLLESLQPESPEFYAAIHLLRPDGMGRTFKVLIQHKGMAKPELDGLKFQPFFGSILRTSALAHDASQTTLHDSQVCHG</sequence>
<dbReference type="Proteomes" id="UP000001660">
    <property type="component" value="Chromosome"/>
</dbReference>
<dbReference type="InterPro" id="IPR029063">
    <property type="entry name" value="SAM-dependent_MTases_sf"/>
</dbReference>
<dbReference type="SUPFAM" id="SSF53335">
    <property type="entry name" value="S-adenosyl-L-methionine-dependent methyltransferases"/>
    <property type="match status" value="1"/>
</dbReference>
<accession>D8PAX9</accession>
<evidence type="ECO:0008006" key="5">
    <source>
        <dbReference type="Google" id="ProtNLM"/>
    </source>
</evidence>
<gene>
    <name evidence="3" type="ORF">NIDE0616</name>
</gene>
<dbReference type="GO" id="GO:0032259">
    <property type="term" value="P:methylation"/>
    <property type="evidence" value="ECO:0007669"/>
    <property type="project" value="UniProtKB-KW"/>
</dbReference>
<dbReference type="Pfam" id="PF02636">
    <property type="entry name" value="Methyltransf_28"/>
    <property type="match status" value="1"/>
</dbReference>
<keyword evidence="2" id="KW-0808">Transferase</keyword>
<dbReference type="eggNOG" id="COG1565">
    <property type="taxonomic scope" value="Bacteria"/>
</dbReference>
<keyword evidence="4" id="KW-1185">Reference proteome</keyword>
<evidence type="ECO:0000313" key="4">
    <source>
        <dbReference type="Proteomes" id="UP000001660"/>
    </source>
</evidence>
<keyword evidence="1" id="KW-0489">Methyltransferase</keyword>
<dbReference type="GO" id="GO:0035243">
    <property type="term" value="F:protein-arginine omega-N symmetric methyltransferase activity"/>
    <property type="evidence" value="ECO:0007669"/>
    <property type="project" value="TreeGrafter"/>
</dbReference>
<proteinExistence type="predicted"/>
<dbReference type="AlphaFoldDB" id="D8PAX9"/>
<name>D8PAX9_9BACT</name>
<dbReference type="KEGG" id="nde:NIDE0616"/>
<organism evidence="3 4">
    <name type="scientific">Nitrospira defluvii</name>
    <dbReference type="NCBI Taxonomy" id="330214"/>
    <lineage>
        <taxon>Bacteria</taxon>
        <taxon>Pseudomonadati</taxon>
        <taxon>Nitrospirota</taxon>
        <taxon>Nitrospiria</taxon>
        <taxon>Nitrospirales</taxon>
        <taxon>Nitrospiraceae</taxon>
        <taxon>Nitrospira</taxon>
    </lineage>
</organism>
<dbReference type="InterPro" id="IPR038375">
    <property type="entry name" value="NDUFAF7_sf"/>
</dbReference>
<dbReference type="PANTHER" id="PTHR12049">
    <property type="entry name" value="PROTEIN ARGININE METHYLTRANSFERASE NDUFAF7, MITOCHONDRIAL"/>
    <property type="match status" value="1"/>
</dbReference>
<dbReference type="HOGENOM" id="CLU_024840_1_1_0"/>
<evidence type="ECO:0000313" key="3">
    <source>
        <dbReference type="EMBL" id="CBK40388.1"/>
    </source>
</evidence>
<reference evidence="3 4" key="1">
    <citation type="journal article" date="2010" name="Proc. Natl. Acad. Sci. U.S.A.">
        <title>A Nitrospira metagenome illuminates the physiology and evolution of globally important nitrite-oxidizing bacteria.</title>
        <authorList>
            <person name="Lucker S."/>
            <person name="Wagner M."/>
            <person name="Maixner F."/>
            <person name="Pelletier E."/>
            <person name="Koch H."/>
            <person name="Vacherie B."/>
            <person name="Rattei T."/>
            <person name="Sinninghe Damste J."/>
            <person name="Spieck E."/>
            <person name="Le Paslier D."/>
            <person name="Daims H."/>
        </authorList>
    </citation>
    <scope>NUCLEOTIDE SEQUENCE [LARGE SCALE GENOMIC DNA]</scope>
</reference>